<dbReference type="RefSeq" id="WP_189398162.1">
    <property type="nucleotide sequence ID" value="NZ_BMXA01000001.1"/>
</dbReference>
<dbReference type="Proteomes" id="UP000614811">
    <property type="component" value="Unassembled WGS sequence"/>
</dbReference>
<keyword evidence="7" id="KW-1185">Reference proteome</keyword>
<accession>A0A918RIF2</accession>
<evidence type="ECO:0000256" key="3">
    <source>
        <dbReference type="ARBA" id="ARBA00023163"/>
    </source>
</evidence>
<keyword evidence="1" id="KW-0805">Transcription regulation</keyword>
<dbReference type="GO" id="GO:0003677">
    <property type="term" value="F:DNA binding"/>
    <property type="evidence" value="ECO:0007669"/>
    <property type="project" value="UniProtKB-UniRule"/>
</dbReference>
<dbReference type="PANTHER" id="PTHR44846">
    <property type="entry name" value="MANNOSYL-D-GLYCERATE TRANSPORT/METABOLISM SYSTEM REPRESSOR MNGR-RELATED"/>
    <property type="match status" value="1"/>
</dbReference>
<dbReference type="InterPro" id="IPR036388">
    <property type="entry name" value="WH-like_DNA-bd_sf"/>
</dbReference>
<evidence type="ECO:0000313" key="6">
    <source>
        <dbReference type="EMBL" id="GGZ97485.1"/>
    </source>
</evidence>
<evidence type="ECO:0000256" key="1">
    <source>
        <dbReference type="ARBA" id="ARBA00023015"/>
    </source>
</evidence>
<dbReference type="PANTHER" id="PTHR44846:SF16">
    <property type="entry name" value="TRANSCRIPTIONAL REGULATOR PHNF-RELATED"/>
    <property type="match status" value="1"/>
</dbReference>
<dbReference type="InterPro" id="IPR000524">
    <property type="entry name" value="Tscrpt_reg_HTH_GntR"/>
</dbReference>
<dbReference type="InterPro" id="IPR028978">
    <property type="entry name" value="Chorismate_lyase_/UTRA_dom_sf"/>
</dbReference>
<keyword evidence="2" id="KW-0238">DNA-binding</keyword>
<organism evidence="6 7">
    <name type="scientific">Arenicella chitinivorans</name>
    <dbReference type="NCBI Taxonomy" id="1329800"/>
    <lineage>
        <taxon>Bacteria</taxon>
        <taxon>Pseudomonadati</taxon>
        <taxon>Pseudomonadota</taxon>
        <taxon>Gammaproteobacteria</taxon>
        <taxon>Arenicellales</taxon>
        <taxon>Arenicellaceae</taxon>
        <taxon>Arenicella</taxon>
    </lineage>
</organism>
<dbReference type="Gene3D" id="1.10.10.10">
    <property type="entry name" value="Winged helix-like DNA-binding domain superfamily/Winged helix DNA-binding domain"/>
    <property type="match status" value="1"/>
</dbReference>
<dbReference type="SUPFAM" id="SSF64288">
    <property type="entry name" value="Chorismate lyase-like"/>
    <property type="match status" value="1"/>
</dbReference>
<name>A0A918RIF2_9GAMM</name>
<reference evidence="6" key="1">
    <citation type="journal article" date="2014" name="Int. J. Syst. Evol. Microbiol.">
        <title>Complete genome sequence of Corynebacterium casei LMG S-19264T (=DSM 44701T), isolated from a smear-ripened cheese.</title>
        <authorList>
            <consortium name="US DOE Joint Genome Institute (JGI-PGF)"/>
            <person name="Walter F."/>
            <person name="Albersmeier A."/>
            <person name="Kalinowski J."/>
            <person name="Ruckert C."/>
        </authorList>
    </citation>
    <scope>NUCLEOTIDE SEQUENCE</scope>
    <source>
        <strain evidence="6">KCTC 12711</strain>
    </source>
</reference>
<gene>
    <name evidence="6" type="primary">hutC</name>
    <name evidence="6" type="ORF">GCM10008090_02220</name>
</gene>
<dbReference type="InterPro" id="IPR010248">
    <property type="entry name" value="His_ut_repres"/>
</dbReference>
<dbReference type="SUPFAM" id="SSF46785">
    <property type="entry name" value="Winged helix' DNA-binding domain"/>
    <property type="match status" value="1"/>
</dbReference>
<dbReference type="GO" id="GO:0045892">
    <property type="term" value="P:negative regulation of DNA-templated transcription"/>
    <property type="evidence" value="ECO:0007669"/>
    <property type="project" value="UniProtKB-UniRule"/>
</dbReference>
<dbReference type="InterPro" id="IPR036390">
    <property type="entry name" value="WH_DNA-bd_sf"/>
</dbReference>
<evidence type="ECO:0000256" key="4">
    <source>
        <dbReference type="NCBIfam" id="TIGR02018"/>
    </source>
</evidence>
<dbReference type="PRINTS" id="PR00035">
    <property type="entry name" value="HTHGNTR"/>
</dbReference>
<sequence length="243" mass="27168">MSEPRYQAIKQHLLDQIESGTLTPGTRVASENRLSEQFSVSRMTARRALEELSDAGFLFRSQGLGTFVADSRPMSSMIEIRNIADEIRERGHRFAVQQLRLEACAATDSQAQWLGLKSPAEVFRSMLVFLENEQPIQLEERLVNPELAPEYLQQNFASMTPHEYLSQVAPLTEADHIIDAILPAESGIADLPNHLGVDTVTPCLRVSRRTYSSRGIVSVATLIHPGNRYRLGGHLNFNPRSSI</sequence>
<comment type="caution">
    <text evidence="6">The sequence shown here is derived from an EMBL/GenBank/DDBJ whole genome shotgun (WGS) entry which is preliminary data.</text>
</comment>
<dbReference type="PROSITE" id="PS50949">
    <property type="entry name" value="HTH_GNTR"/>
    <property type="match status" value="1"/>
</dbReference>
<dbReference type="AlphaFoldDB" id="A0A918RIF2"/>
<evidence type="ECO:0000256" key="2">
    <source>
        <dbReference type="ARBA" id="ARBA00023125"/>
    </source>
</evidence>
<evidence type="ECO:0000313" key="7">
    <source>
        <dbReference type="Proteomes" id="UP000614811"/>
    </source>
</evidence>
<dbReference type="Gene3D" id="3.40.1410.10">
    <property type="entry name" value="Chorismate lyase-like"/>
    <property type="match status" value="1"/>
</dbReference>
<dbReference type="CDD" id="cd07377">
    <property type="entry name" value="WHTH_GntR"/>
    <property type="match status" value="1"/>
</dbReference>
<dbReference type="GO" id="GO:0006547">
    <property type="term" value="P:L-histidine metabolic process"/>
    <property type="evidence" value="ECO:0007669"/>
    <property type="project" value="UniProtKB-UniRule"/>
</dbReference>
<dbReference type="Pfam" id="PF07702">
    <property type="entry name" value="UTRA"/>
    <property type="match status" value="1"/>
</dbReference>
<dbReference type="NCBIfam" id="TIGR02018">
    <property type="entry name" value="his_ut_repres"/>
    <property type="match status" value="1"/>
</dbReference>
<dbReference type="SMART" id="SM00866">
    <property type="entry name" value="UTRA"/>
    <property type="match status" value="1"/>
</dbReference>
<proteinExistence type="predicted"/>
<reference evidence="6" key="2">
    <citation type="submission" date="2020-09" db="EMBL/GenBank/DDBJ databases">
        <authorList>
            <person name="Sun Q."/>
            <person name="Kim S."/>
        </authorList>
    </citation>
    <scope>NUCLEOTIDE SEQUENCE</scope>
    <source>
        <strain evidence="6">KCTC 12711</strain>
    </source>
</reference>
<dbReference type="InterPro" id="IPR011663">
    <property type="entry name" value="UTRA"/>
</dbReference>
<dbReference type="EMBL" id="BMXA01000001">
    <property type="protein sequence ID" value="GGZ97485.1"/>
    <property type="molecule type" value="Genomic_DNA"/>
</dbReference>
<dbReference type="InterPro" id="IPR050679">
    <property type="entry name" value="Bact_HTH_transcr_reg"/>
</dbReference>
<dbReference type="GO" id="GO:0003700">
    <property type="term" value="F:DNA-binding transcription factor activity"/>
    <property type="evidence" value="ECO:0007669"/>
    <property type="project" value="UniProtKB-UniRule"/>
</dbReference>
<dbReference type="Pfam" id="PF00392">
    <property type="entry name" value="GntR"/>
    <property type="match status" value="1"/>
</dbReference>
<feature type="domain" description="HTH gntR-type" evidence="5">
    <location>
        <begin position="3"/>
        <end position="71"/>
    </location>
</feature>
<protein>
    <recommendedName>
        <fullName evidence="4">Histidine utilization repressor</fullName>
    </recommendedName>
</protein>
<dbReference type="SMART" id="SM00345">
    <property type="entry name" value="HTH_GNTR"/>
    <property type="match status" value="1"/>
</dbReference>
<evidence type="ECO:0000259" key="5">
    <source>
        <dbReference type="PROSITE" id="PS50949"/>
    </source>
</evidence>
<keyword evidence="3" id="KW-0804">Transcription</keyword>